<name>A0A2U2BB83_9BACT</name>
<keyword evidence="2" id="KW-1185">Reference proteome</keyword>
<dbReference type="EMBL" id="QEWP01000003">
    <property type="protein sequence ID" value="PWE00319.1"/>
    <property type="molecule type" value="Genomic_DNA"/>
</dbReference>
<evidence type="ECO:0000313" key="1">
    <source>
        <dbReference type="EMBL" id="PWE00319.1"/>
    </source>
</evidence>
<sequence length="89" mass="10111">MPAENDNPGYTGWYNMQKKPFRYVSDDDSDLLNDEKCANWAIDKLNELAVSGTSEPFLLAVGFTRPHTPLVVPKNTSTSFRLKLFNCRI</sequence>
<dbReference type="Gene3D" id="3.40.720.10">
    <property type="entry name" value="Alkaline Phosphatase, subunit A"/>
    <property type="match status" value="1"/>
</dbReference>
<reference evidence="1 2" key="1">
    <citation type="submission" date="2018-05" db="EMBL/GenBank/DDBJ databases">
        <title>Marinilabilia rubrum sp. nov., isolated from saltern sediment.</title>
        <authorList>
            <person name="Zhang R."/>
        </authorList>
    </citation>
    <scope>NUCLEOTIDE SEQUENCE [LARGE SCALE GENOMIC DNA]</scope>
    <source>
        <strain evidence="1 2">WTE16</strain>
    </source>
</reference>
<dbReference type="InterPro" id="IPR017850">
    <property type="entry name" value="Alkaline_phosphatase_core_sf"/>
</dbReference>
<evidence type="ECO:0008006" key="3">
    <source>
        <dbReference type="Google" id="ProtNLM"/>
    </source>
</evidence>
<dbReference type="AlphaFoldDB" id="A0A2U2BB83"/>
<protein>
    <recommendedName>
        <fullName evidence="3">Sulfatase N-terminal domain-containing protein</fullName>
    </recommendedName>
</protein>
<comment type="caution">
    <text evidence="1">The sequence shown here is derived from an EMBL/GenBank/DDBJ whole genome shotgun (WGS) entry which is preliminary data.</text>
</comment>
<proteinExistence type="predicted"/>
<gene>
    <name evidence="1" type="ORF">DDZ16_05100</name>
</gene>
<dbReference type="Proteomes" id="UP000244956">
    <property type="component" value="Unassembled WGS sequence"/>
</dbReference>
<accession>A0A2U2BB83</accession>
<evidence type="ECO:0000313" key="2">
    <source>
        <dbReference type="Proteomes" id="UP000244956"/>
    </source>
</evidence>
<organism evidence="1 2">
    <name type="scientific">Marinilabilia rubra</name>
    <dbReference type="NCBI Taxonomy" id="2162893"/>
    <lineage>
        <taxon>Bacteria</taxon>
        <taxon>Pseudomonadati</taxon>
        <taxon>Bacteroidota</taxon>
        <taxon>Bacteroidia</taxon>
        <taxon>Marinilabiliales</taxon>
        <taxon>Marinilabiliaceae</taxon>
        <taxon>Marinilabilia</taxon>
    </lineage>
</organism>
<dbReference type="SUPFAM" id="SSF53649">
    <property type="entry name" value="Alkaline phosphatase-like"/>
    <property type="match status" value="1"/>
</dbReference>